<dbReference type="EMBL" id="WUUU01000014">
    <property type="protein sequence ID" value="MXR19761.1"/>
    <property type="molecule type" value="Genomic_DNA"/>
</dbReference>
<keyword evidence="3" id="KW-1185">Reference proteome</keyword>
<reference evidence="2 3" key="1">
    <citation type="submission" date="2019-12" db="EMBL/GenBank/DDBJ databases">
        <title>Isolation and characterization of three novel carbon monoxide-oxidizing members of Halobacteria from salione crusts and soils.</title>
        <authorList>
            <person name="Myers M.R."/>
            <person name="King G.M."/>
        </authorList>
    </citation>
    <scope>NUCLEOTIDE SEQUENCE [LARGE SCALE GENOMIC DNA]</scope>
    <source>
        <strain evidence="2 3">PCN9</strain>
    </source>
</reference>
<evidence type="ECO:0000259" key="1">
    <source>
        <dbReference type="PROSITE" id="PS00028"/>
    </source>
</evidence>
<accession>A0A6B0SJ11</accession>
<sequence length="67" mass="7668">MSLRVVTYQRSQRRIHLETCPACGYDFDRDEFRHNHIASHDPEDFGLQPLGETVRVADSPAAGGRRE</sequence>
<dbReference type="InterPro" id="IPR013087">
    <property type="entry name" value="Znf_C2H2_type"/>
</dbReference>
<comment type="caution">
    <text evidence="2">The sequence shown here is derived from an EMBL/GenBank/DDBJ whole genome shotgun (WGS) entry which is preliminary data.</text>
</comment>
<dbReference type="OrthoDB" id="250863at2157"/>
<gene>
    <name evidence="2" type="ORF">GRX66_03755</name>
</gene>
<name>A0A6B0SJ11_9EURY</name>
<evidence type="ECO:0000313" key="3">
    <source>
        <dbReference type="Proteomes" id="UP000471521"/>
    </source>
</evidence>
<proteinExistence type="predicted"/>
<dbReference type="PROSITE" id="PS00028">
    <property type="entry name" value="ZINC_FINGER_C2H2_1"/>
    <property type="match status" value="1"/>
</dbReference>
<organism evidence="2 3">
    <name type="scientific">Halobacterium bonnevillei</name>
    <dbReference type="NCBI Taxonomy" id="2692200"/>
    <lineage>
        <taxon>Archaea</taxon>
        <taxon>Methanobacteriati</taxon>
        <taxon>Methanobacteriota</taxon>
        <taxon>Stenosarchaea group</taxon>
        <taxon>Halobacteria</taxon>
        <taxon>Halobacteriales</taxon>
        <taxon>Halobacteriaceae</taxon>
        <taxon>Halobacterium</taxon>
    </lineage>
</organism>
<protein>
    <recommendedName>
        <fullName evidence="1">C2H2-type domain-containing protein</fullName>
    </recommendedName>
</protein>
<feature type="domain" description="C2H2-type" evidence="1">
    <location>
        <begin position="20"/>
        <end position="40"/>
    </location>
</feature>
<evidence type="ECO:0000313" key="2">
    <source>
        <dbReference type="EMBL" id="MXR19761.1"/>
    </source>
</evidence>
<dbReference type="RefSeq" id="WP_159525333.1">
    <property type="nucleotide sequence ID" value="NZ_WUUU01000014.1"/>
</dbReference>
<dbReference type="Proteomes" id="UP000471521">
    <property type="component" value="Unassembled WGS sequence"/>
</dbReference>
<dbReference type="AlphaFoldDB" id="A0A6B0SJ11"/>